<proteinExistence type="inferred from homology"/>
<dbReference type="InterPro" id="IPR004665">
    <property type="entry name" value="Term_rho"/>
</dbReference>
<dbReference type="Proteomes" id="UP001499852">
    <property type="component" value="Unassembled WGS sequence"/>
</dbReference>
<feature type="binding site" evidence="7">
    <location>
        <begin position="407"/>
        <end position="412"/>
    </location>
    <ligand>
        <name>ATP</name>
        <dbReference type="ChEBI" id="CHEBI:30616"/>
    </ligand>
</feature>
<keyword evidence="12" id="KW-1185">Reference proteome</keyword>
<accession>A0ABP9P0Z8</accession>
<feature type="compositionally biased region" description="Basic residues" evidence="9">
    <location>
        <begin position="16"/>
        <end position="27"/>
    </location>
</feature>
<evidence type="ECO:0000256" key="6">
    <source>
        <dbReference type="ARBA" id="ARBA00023163"/>
    </source>
</evidence>
<dbReference type="NCBIfam" id="NF006886">
    <property type="entry name" value="PRK09376.1"/>
    <property type="match status" value="1"/>
</dbReference>
<dbReference type="EMBL" id="BAABIA010000001">
    <property type="protein sequence ID" value="GAA5134546.1"/>
    <property type="molecule type" value="Genomic_DNA"/>
</dbReference>
<feature type="compositionally biased region" description="Low complexity" evidence="9">
    <location>
        <begin position="77"/>
        <end position="90"/>
    </location>
</feature>
<dbReference type="SUPFAM" id="SSF52540">
    <property type="entry name" value="P-loop containing nucleoside triphosphate hydrolases"/>
    <property type="match status" value="1"/>
</dbReference>
<dbReference type="RefSeq" id="WP_345734940.1">
    <property type="nucleotide sequence ID" value="NZ_BAABIA010000001.1"/>
</dbReference>
<feature type="region of interest" description="Disordered" evidence="9">
    <location>
        <begin position="1"/>
        <end position="101"/>
    </location>
</feature>
<dbReference type="Gene3D" id="2.40.50.140">
    <property type="entry name" value="Nucleic acid-binding proteins"/>
    <property type="match status" value="1"/>
</dbReference>
<name>A0ABP9P0Z8_9BACT</name>
<keyword evidence="6 7" id="KW-0804">Transcription</keyword>
<dbReference type="EC" id="3.6.4.-" evidence="7"/>
<keyword evidence="7" id="KW-0547">Nucleotide-binding</keyword>
<feature type="compositionally biased region" description="Low complexity" evidence="9">
    <location>
        <begin position="246"/>
        <end position="256"/>
    </location>
</feature>
<protein>
    <recommendedName>
        <fullName evidence="7">Transcription termination factor Rho</fullName>
        <ecNumber evidence="7">3.6.4.-</ecNumber>
    </recommendedName>
    <alternativeName>
        <fullName evidence="7">ATP-dependent helicase Rho</fullName>
    </alternativeName>
</protein>
<feature type="binding site" evidence="7">
    <location>
        <position position="438"/>
    </location>
    <ligand>
        <name>ATP</name>
        <dbReference type="ChEBI" id="CHEBI:30616"/>
    </ligand>
</feature>
<gene>
    <name evidence="7" type="primary">rho</name>
    <name evidence="11" type="ORF">GCM10023213_06500</name>
</gene>
<dbReference type="InterPro" id="IPR000194">
    <property type="entry name" value="ATPase_F1/V1/A1_a/bsu_nucl-bd"/>
</dbReference>
<dbReference type="InterPro" id="IPR003593">
    <property type="entry name" value="AAA+_ATPase"/>
</dbReference>
<evidence type="ECO:0000256" key="3">
    <source>
        <dbReference type="ARBA" id="ARBA00022806"/>
    </source>
</evidence>
<comment type="caution">
    <text evidence="7">Lacks conserved residue(s) required for the propagation of feature annotation.</text>
</comment>
<comment type="function">
    <text evidence="7">Facilitates transcription termination by a mechanism that involves Rho binding to the nascent RNA, activation of Rho's RNA-dependent ATPase activity, and release of the mRNA from the DNA template.</text>
</comment>
<evidence type="ECO:0000256" key="7">
    <source>
        <dbReference type="HAMAP-Rule" id="MF_01884"/>
    </source>
</evidence>
<evidence type="ECO:0000256" key="4">
    <source>
        <dbReference type="ARBA" id="ARBA00022884"/>
    </source>
</evidence>
<dbReference type="InterPro" id="IPR011129">
    <property type="entry name" value="CSD"/>
</dbReference>
<dbReference type="PROSITE" id="PS51856">
    <property type="entry name" value="RHO_RNA_BD"/>
    <property type="match status" value="1"/>
</dbReference>
<keyword evidence="7" id="KW-0067">ATP-binding</keyword>
<dbReference type="SUPFAM" id="SSF50249">
    <property type="entry name" value="Nucleic acid-binding proteins"/>
    <property type="match status" value="1"/>
</dbReference>
<comment type="similarity">
    <text evidence="7 8">Belongs to the Rho family.</text>
</comment>
<dbReference type="PANTHER" id="PTHR46425">
    <property type="entry name" value="TRANSCRIPTION TERMINATION FACTOR RHO"/>
    <property type="match status" value="1"/>
</dbReference>
<feature type="compositionally biased region" description="Basic and acidic residues" evidence="9">
    <location>
        <begin position="209"/>
        <end position="233"/>
    </location>
</feature>
<keyword evidence="5 7" id="KW-0805">Transcription regulation</keyword>
<reference evidence="12" key="1">
    <citation type="journal article" date="2019" name="Int. J. Syst. Evol. Microbiol.">
        <title>The Global Catalogue of Microorganisms (GCM) 10K type strain sequencing project: providing services to taxonomists for standard genome sequencing and annotation.</title>
        <authorList>
            <consortium name="The Broad Institute Genomics Platform"/>
            <consortium name="The Broad Institute Genome Sequencing Center for Infectious Disease"/>
            <person name="Wu L."/>
            <person name="Ma J."/>
        </authorList>
    </citation>
    <scope>NUCLEOTIDE SEQUENCE [LARGE SCALE GENOMIC DNA]</scope>
    <source>
        <strain evidence="12">JCM 18053</strain>
    </source>
</reference>
<evidence type="ECO:0000256" key="9">
    <source>
        <dbReference type="SAM" id="MobiDB-lite"/>
    </source>
</evidence>
<dbReference type="Gene3D" id="3.40.50.300">
    <property type="entry name" value="P-loop containing nucleotide triphosphate hydrolases"/>
    <property type="match status" value="1"/>
</dbReference>
<feature type="compositionally biased region" description="Polar residues" evidence="9">
    <location>
        <begin position="193"/>
        <end position="202"/>
    </location>
</feature>
<feature type="binding site" evidence="7">
    <location>
        <begin position="395"/>
        <end position="400"/>
    </location>
    <ligand>
        <name>ATP</name>
        <dbReference type="ChEBI" id="CHEBI:30616"/>
    </ligand>
</feature>
<feature type="domain" description="Rho RNA-BD" evidence="10">
    <location>
        <begin position="280"/>
        <end position="352"/>
    </location>
</feature>
<sequence>MSEELLLDLSAPQSKPAKKAAAKKAAPKKTAAVKTAAVKVAPTKSVAAKKPAAKKAAKAKEPAPQAEAEPVQPAPVAPVAETAPEPTPEVNGTKKAKPVRKSAVLKKAAEMLAQMQAAEAAPKAEAPVASAPAVEVSAPAPVAPAIVEPMAPVVEEAPVVAAPAPIAVAEPVAPQPQQPQRHADHQHAPRGQGQDSNGQPNGPSGDGQPQERRKSKFERWKERRERFRQEKIARQQANGGNGNGNGQQQHSQQPRHQNQEVQAGGDEERNRPSEIPLGPPEPADGILELTPKGYGFLRQRDRMYIQHPNDSFISADFIRQYGLREGMQIKGVAQKGQRGLQVTSVAEVNGRVPESIRDLPLFEELKATNPTKKIQLETSKDRLTTRVIDMFTPVGRGQRGLIVAPPRAGKTTMLQHIAEAVVANHPGMHLMILLVDERPEEVTEFKRILPKAEIYASSNDQDIKSHTRIAAFAVERAKRLVECGEHVFMLMDSITRLARAFNNAKSGGATMSGGMGVGAMEIPRRLFAAARNTRQAGSLTVLATALVETGSRMDDLIFQEFKGTGNMELVLDRKIAEQFYYPAVNIFKSGTRREELLLQSFQLDKIHMLRRGLAGHKPIDAIQRVLTLMERYPSNAQMLVDLPNKS</sequence>
<dbReference type="HAMAP" id="MF_01884">
    <property type="entry name" value="Rho"/>
    <property type="match status" value="1"/>
</dbReference>
<keyword evidence="2 7" id="KW-0378">Hydrolase</keyword>
<keyword evidence="3 7" id="KW-0347">Helicase</keyword>
<keyword evidence="1 7" id="KW-0806">Transcription termination</keyword>
<organism evidence="11 12">
    <name type="scientific">Prosthecobacter algae</name>
    <dbReference type="NCBI Taxonomy" id="1144682"/>
    <lineage>
        <taxon>Bacteria</taxon>
        <taxon>Pseudomonadati</taxon>
        <taxon>Verrucomicrobiota</taxon>
        <taxon>Verrucomicrobiia</taxon>
        <taxon>Verrucomicrobiales</taxon>
        <taxon>Verrucomicrobiaceae</taxon>
        <taxon>Prosthecobacter</taxon>
    </lineage>
</organism>
<evidence type="ECO:0000256" key="1">
    <source>
        <dbReference type="ARBA" id="ARBA00022472"/>
    </source>
</evidence>
<evidence type="ECO:0000256" key="5">
    <source>
        <dbReference type="ARBA" id="ARBA00023015"/>
    </source>
</evidence>
<dbReference type="PANTHER" id="PTHR46425:SF1">
    <property type="entry name" value="TRANSCRIPTION TERMINATION FACTOR RHO"/>
    <property type="match status" value="1"/>
</dbReference>
<dbReference type="Pfam" id="PF07497">
    <property type="entry name" value="Rho_RNA_bind"/>
    <property type="match status" value="1"/>
</dbReference>
<dbReference type="Pfam" id="PF00006">
    <property type="entry name" value="ATP-synt_ab"/>
    <property type="match status" value="1"/>
</dbReference>
<dbReference type="SMART" id="SM00357">
    <property type="entry name" value="CSP"/>
    <property type="match status" value="1"/>
</dbReference>
<dbReference type="InterPro" id="IPR012340">
    <property type="entry name" value="NA-bd_OB-fold"/>
</dbReference>
<comment type="subunit">
    <text evidence="7">Homohexamer. The homohexamer assembles into an open ring structure.</text>
</comment>
<comment type="caution">
    <text evidence="11">The sequence shown here is derived from an EMBL/GenBank/DDBJ whole genome shotgun (WGS) entry which is preliminary data.</text>
</comment>
<dbReference type="InterPro" id="IPR027417">
    <property type="entry name" value="P-loop_NTPase"/>
</dbReference>
<dbReference type="InterPro" id="IPR011113">
    <property type="entry name" value="Rho_RNA-bd"/>
</dbReference>
<evidence type="ECO:0000256" key="2">
    <source>
        <dbReference type="ARBA" id="ARBA00022801"/>
    </source>
</evidence>
<keyword evidence="4 7" id="KW-0694">RNA-binding</keyword>
<dbReference type="SMART" id="SM00382">
    <property type="entry name" value="AAA"/>
    <property type="match status" value="1"/>
</dbReference>
<evidence type="ECO:0000256" key="8">
    <source>
        <dbReference type="PROSITE-ProRule" id="PRU01203"/>
    </source>
</evidence>
<feature type="region of interest" description="Disordered" evidence="9">
    <location>
        <begin position="170"/>
        <end position="289"/>
    </location>
</feature>
<evidence type="ECO:0000313" key="12">
    <source>
        <dbReference type="Proteomes" id="UP001499852"/>
    </source>
</evidence>
<evidence type="ECO:0000259" key="10">
    <source>
        <dbReference type="PROSITE" id="PS51856"/>
    </source>
</evidence>
<feature type="compositionally biased region" description="Low complexity" evidence="9">
    <location>
        <begin position="28"/>
        <end position="50"/>
    </location>
</feature>
<evidence type="ECO:0000313" key="11">
    <source>
        <dbReference type="EMBL" id="GAA5134546.1"/>
    </source>
</evidence>
<feature type="compositionally biased region" description="Low complexity" evidence="9">
    <location>
        <begin position="62"/>
        <end position="71"/>
    </location>
</feature>